<dbReference type="SUPFAM" id="SSF57625">
    <property type="entry name" value="Invertebrate chitin-binding proteins"/>
    <property type="match status" value="1"/>
</dbReference>
<dbReference type="SMART" id="SM00494">
    <property type="entry name" value="ChtBD2"/>
    <property type="match status" value="1"/>
</dbReference>
<protein>
    <recommendedName>
        <fullName evidence="1">Chitin-binding type-2 domain-containing protein</fullName>
    </recommendedName>
</protein>
<comment type="caution">
    <text evidence="2">The sequence shown here is derived from an EMBL/GenBank/DDBJ whole genome shotgun (WGS) entry which is preliminary data.</text>
</comment>
<keyword evidence="3" id="KW-1185">Reference proteome</keyword>
<evidence type="ECO:0000313" key="3">
    <source>
        <dbReference type="Proteomes" id="UP000499080"/>
    </source>
</evidence>
<dbReference type="GO" id="GO:0008061">
    <property type="term" value="F:chitin binding"/>
    <property type="evidence" value="ECO:0007669"/>
    <property type="project" value="InterPro"/>
</dbReference>
<proteinExistence type="predicted"/>
<dbReference type="Proteomes" id="UP000499080">
    <property type="component" value="Unassembled WGS sequence"/>
</dbReference>
<dbReference type="PROSITE" id="PS50940">
    <property type="entry name" value="CHIT_BIND_II"/>
    <property type="match status" value="1"/>
</dbReference>
<dbReference type="OrthoDB" id="6435683at2759"/>
<evidence type="ECO:0000259" key="1">
    <source>
        <dbReference type="PROSITE" id="PS50940"/>
    </source>
</evidence>
<evidence type="ECO:0000313" key="2">
    <source>
        <dbReference type="EMBL" id="GBO04459.1"/>
    </source>
</evidence>
<dbReference type="InterPro" id="IPR036508">
    <property type="entry name" value="Chitin-bd_dom_sf"/>
</dbReference>
<sequence length="209" mass="23802">MSIDRGIPVAAPLTHLEFCPAVCEQHRTIIIDDSDGTEYAEESLPAKAKKSHDILKRGEQHRSKILENNTNITLNFKCPYNWGFFEHPYDCSKFFACKEDIPLVTDCPKGTLWDDQEKGCVEWWYVKCGNRWDKYRLLSTTRRPIQPPTTETPTTKERMLHTSEKRSAPAVWVALYRNRMECLDASLGCVVQAGGREANLGDGILGCLH</sequence>
<feature type="domain" description="Chitin-binding type-2" evidence="1">
    <location>
        <begin position="75"/>
        <end position="130"/>
    </location>
</feature>
<reference evidence="2 3" key="1">
    <citation type="journal article" date="2019" name="Sci. Rep.">
        <title>Orb-weaving spider Araneus ventricosus genome elucidates the spidroin gene catalogue.</title>
        <authorList>
            <person name="Kono N."/>
            <person name="Nakamura H."/>
            <person name="Ohtoshi R."/>
            <person name="Moran D.A.P."/>
            <person name="Shinohara A."/>
            <person name="Yoshida Y."/>
            <person name="Fujiwara M."/>
            <person name="Mori M."/>
            <person name="Tomita M."/>
            <person name="Arakawa K."/>
        </authorList>
    </citation>
    <scope>NUCLEOTIDE SEQUENCE [LARGE SCALE GENOMIC DNA]</scope>
</reference>
<dbReference type="Gene3D" id="2.170.140.10">
    <property type="entry name" value="Chitin binding domain"/>
    <property type="match status" value="1"/>
</dbReference>
<dbReference type="GO" id="GO:0005576">
    <property type="term" value="C:extracellular region"/>
    <property type="evidence" value="ECO:0007669"/>
    <property type="project" value="InterPro"/>
</dbReference>
<organism evidence="2 3">
    <name type="scientific">Araneus ventricosus</name>
    <name type="common">Orbweaver spider</name>
    <name type="synonym">Epeira ventricosa</name>
    <dbReference type="NCBI Taxonomy" id="182803"/>
    <lineage>
        <taxon>Eukaryota</taxon>
        <taxon>Metazoa</taxon>
        <taxon>Ecdysozoa</taxon>
        <taxon>Arthropoda</taxon>
        <taxon>Chelicerata</taxon>
        <taxon>Arachnida</taxon>
        <taxon>Araneae</taxon>
        <taxon>Araneomorphae</taxon>
        <taxon>Entelegynae</taxon>
        <taxon>Araneoidea</taxon>
        <taxon>Araneidae</taxon>
        <taxon>Araneus</taxon>
    </lineage>
</organism>
<accession>A0A4Y2TV50</accession>
<name>A0A4Y2TV50_ARAVE</name>
<dbReference type="EMBL" id="BGPR01031407">
    <property type="protein sequence ID" value="GBO04459.1"/>
    <property type="molecule type" value="Genomic_DNA"/>
</dbReference>
<dbReference type="InterPro" id="IPR002557">
    <property type="entry name" value="Chitin-bd_dom"/>
</dbReference>
<dbReference type="AlphaFoldDB" id="A0A4Y2TV50"/>
<gene>
    <name evidence="2" type="ORF">AVEN_10805_1</name>
</gene>
<dbReference type="Pfam" id="PF01607">
    <property type="entry name" value="CBM_14"/>
    <property type="match status" value="1"/>
</dbReference>